<comment type="pathway">
    <text evidence="2">Amino-acid biosynthesis; L-tryptophan biosynthesis; L-tryptophan from chorismate: step 4/5.</text>
</comment>
<protein>
    <recommendedName>
        <fullName evidence="3">indole-3-glycerol-phosphate synthase</fullName>
        <ecNumber evidence="3">4.1.1.48</ecNumber>
    </recommendedName>
</protein>
<keyword evidence="13" id="KW-1185">Reference proteome</keyword>
<dbReference type="AlphaFoldDB" id="A0A9W6CM90"/>
<evidence type="ECO:0000313" key="11">
    <source>
        <dbReference type="EMBL" id="MDR6331800.1"/>
    </source>
</evidence>
<accession>A0A9W6CM90</accession>
<name>A0A9W6CM90_XANFL</name>
<dbReference type="Gene3D" id="3.20.20.70">
    <property type="entry name" value="Aldolase class I"/>
    <property type="match status" value="1"/>
</dbReference>
<dbReference type="CDD" id="cd00331">
    <property type="entry name" value="IGPS"/>
    <property type="match status" value="1"/>
</dbReference>
<gene>
    <name evidence="10" type="primary">trpC</name>
    <name evidence="11" type="ORF">GGQ86_000247</name>
    <name evidence="10" type="ORF">XFLAVUS301_20810</name>
</gene>
<dbReference type="GO" id="GO:0000162">
    <property type="term" value="P:L-tryptophan biosynthetic process"/>
    <property type="evidence" value="ECO:0007669"/>
    <property type="project" value="UniProtKB-KW"/>
</dbReference>
<dbReference type="PANTHER" id="PTHR22854">
    <property type="entry name" value="TRYPTOPHAN BIOSYNTHESIS PROTEIN"/>
    <property type="match status" value="1"/>
</dbReference>
<dbReference type="InterPro" id="IPR011060">
    <property type="entry name" value="RibuloseP-bd_barrel"/>
</dbReference>
<evidence type="ECO:0000313" key="12">
    <source>
        <dbReference type="Proteomes" id="UP001144397"/>
    </source>
</evidence>
<dbReference type="EMBL" id="JAVDPY010000001">
    <property type="protein sequence ID" value="MDR6331800.1"/>
    <property type="molecule type" value="Genomic_DNA"/>
</dbReference>
<dbReference type="RefSeq" id="WP_281807410.1">
    <property type="nucleotide sequence ID" value="NZ_BSDO01000002.1"/>
</dbReference>
<dbReference type="InterPro" id="IPR013798">
    <property type="entry name" value="Indole-3-glycerol_P_synth_dom"/>
</dbReference>
<dbReference type="SUPFAM" id="SSF51366">
    <property type="entry name" value="Ribulose-phoshate binding barrel"/>
    <property type="match status" value="1"/>
</dbReference>
<reference evidence="10" key="1">
    <citation type="submission" date="2022-12" db="EMBL/GenBank/DDBJ databases">
        <title>Reference genome sequencing for broad-spectrum identification of bacterial and archaeal isolates by mass spectrometry.</title>
        <authorList>
            <person name="Sekiguchi Y."/>
            <person name="Tourlousse D.M."/>
        </authorList>
    </citation>
    <scope>NUCLEOTIDE SEQUENCE</scope>
    <source>
        <strain evidence="10">301</strain>
    </source>
</reference>
<dbReference type="EMBL" id="BSDO01000002">
    <property type="protein sequence ID" value="GLI22407.1"/>
    <property type="molecule type" value="Genomic_DNA"/>
</dbReference>
<comment type="caution">
    <text evidence="10">The sequence shown here is derived from an EMBL/GenBank/DDBJ whole genome shotgun (WGS) entry which is preliminary data.</text>
</comment>
<evidence type="ECO:0000256" key="5">
    <source>
        <dbReference type="ARBA" id="ARBA00022793"/>
    </source>
</evidence>
<dbReference type="Pfam" id="PF00218">
    <property type="entry name" value="IGPS"/>
    <property type="match status" value="1"/>
</dbReference>
<comment type="catalytic activity">
    <reaction evidence="1">
        <text>1-(2-carboxyphenylamino)-1-deoxy-D-ribulose 5-phosphate + H(+) = (1S,2R)-1-C-(indol-3-yl)glycerol 3-phosphate + CO2 + H2O</text>
        <dbReference type="Rhea" id="RHEA:23476"/>
        <dbReference type="ChEBI" id="CHEBI:15377"/>
        <dbReference type="ChEBI" id="CHEBI:15378"/>
        <dbReference type="ChEBI" id="CHEBI:16526"/>
        <dbReference type="ChEBI" id="CHEBI:58613"/>
        <dbReference type="ChEBI" id="CHEBI:58866"/>
        <dbReference type="EC" id="4.1.1.48"/>
    </reaction>
</comment>
<dbReference type="PANTHER" id="PTHR22854:SF2">
    <property type="entry name" value="INDOLE-3-GLYCEROL-PHOSPHATE SYNTHASE"/>
    <property type="match status" value="1"/>
</dbReference>
<evidence type="ECO:0000256" key="7">
    <source>
        <dbReference type="ARBA" id="ARBA00023141"/>
    </source>
</evidence>
<keyword evidence="8 11" id="KW-0456">Lyase</keyword>
<evidence type="ECO:0000256" key="4">
    <source>
        <dbReference type="ARBA" id="ARBA00022605"/>
    </source>
</evidence>
<feature type="domain" description="Indole-3-glycerol phosphate synthase" evidence="9">
    <location>
        <begin position="13"/>
        <end position="259"/>
    </location>
</feature>
<dbReference type="Proteomes" id="UP001144397">
    <property type="component" value="Unassembled WGS sequence"/>
</dbReference>
<evidence type="ECO:0000259" key="9">
    <source>
        <dbReference type="Pfam" id="PF00218"/>
    </source>
</evidence>
<sequence length="272" mass="28653">MILPESSRLKPFLLQRRDQLAKAKARRSLGQIQGKVGEMPMTRGFQGALAAAFRATGKPGIICELKGGSPFEPALKTMVPYKALAEDFEAVGAAALSVAVERQAFRGSYSDLATVRGAVDLTILAQDIIYDVYQILEARLAGADAVVLSAALLGPDLPAYRERAVSIALDVMVQVHTPADVEAALAAGADFICVTNRNIHTFELVPGTCEALIPLIPPEKAFVVAEGGLGTAEDRERLATAGAKALLMGTSLMLDEDPAGVLEKVLGIETVG</sequence>
<keyword evidence="7" id="KW-0057">Aromatic amino acid biosynthesis</keyword>
<dbReference type="GO" id="GO:0004640">
    <property type="term" value="F:phosphoribosylanthranilate isomerase activity"/>
    <property type="evidence" value="ECO:0007669"/>
    <property type="project" value="TreeGrafter"/>
</dbReference>
<evidence type="ECO:0000256" key="3">
    <source>
        <dbReference type="ARBA" id="ARBA00012362"/>
    </source>
</evidence>
<evidence type="ECO:0000313" key="10">
    <source>
        <dbReference type="EMBL" id="GLI22407.1"/>
    </source>
</evidence>
<keyword evidence="5" id="KW-0210">Decarboxylase</keyword>
<proteinExistence type="predicted"/>
<dbReference type="GO" id="GO:0004425">
    <property type="term" value="F:indole-3-glycerol-phosphate synthase activity"/>
    <property type="evidence" value="ECO:0007669"/>
    <property type="project" value="UniProtKB-EC"/>
</dbReference>
<dbReference type="InterPro" id="IPR045186">
    <property type="entry name" value="Indole-3-glycerol_P_synth"/>
</dbReference>
<evidence type="ECO:0000256" key="2">
    <source>
        <dbReference type="ARBA" id="ARBA00004696"/>
    </source>
</evidence>
<keyword evidence="6" id="KW-0822">Tryptophan biosynthesis</keyword>
<evidence type="ECO:0000256" key="1">
    <source>
        <dbReference type="ARBA" id="ARBA00001633"/>
    </source>
</evidence>
<evidence type="ECO:0000313" key="13">
    <source>
        <dbReference type="Proteomes" id="UP001245370"/>
    </source>
</evidence>
<keyword evidence="4" id="KW-0028">Amino-acid biosynthesis</keyword>
<dbReference type="GeneID" id="95762871"/>
<dbReference type="InterPro" id="IPR013785">
    <property type="entry name" value="Aldolase_TIM"/>
</dbReference>
<evidence type="ECO:0000256" key="6">
    <source>
        <dbReference type="ARBA" id="ARBA00022822"/>
    </source>
</evidence>
<reference evidence="11 13" key="2">
    <citation type="submission" date="2023-07" db="EMBL/GenBank/DDBJ databases">
        <title>Genomic Encyclopedia of Type Strains, Phase IV (KMG-IV): sequencing the most valuable type-strain genomes for metagenomic binning, comparative biology and taxonomic classification.</title>
        <authorList>
            <person name="Goeker M."/>
        </authorList>
    </citation>
    <scope>NUCLEOTIDE SEQUENCE [LARGE SCALE GENOMIC DNA]</scope>
    <source>
        <strain evidence="11 13">DSM 338</strain>
    </source>
</reference>
<organism evidence="10 12">
    <name type="scientific">Xanthobacter flavus</name>
    <dbReference type="NCBI Taxonomy" id="281"/>
    <lineage>
        <taxon>Bacteria</taxon>
        <taxon>Pseudomonadati</taxon>
        <taxon>Pseudomonadota</taxon>
        <taxon>Alphaproteobacteria</taxon>
        <taxon>Hyphomicrobiales</taxon>
        <taxon>Xanthobacteraceae</taxon>
        <taxon>Xanthobacter</taxon>
    </lineage>
</organism>
<dbReference type="Proteomes" id="UP001245370">
    <property type="component" value="Unassembled WGS sequence"/>
</dbReference>
<dbReference type="EC" id="4.1.1.48" evidence="3"/>
<evidence type="ECO:0000256" key="8">
    <source>
        <dbReference type="ARBA" id="ARBA00023239"/>
    </source>
</evidence>